<comment type="caution">
    <text evidence="1">The sequence shown here is derived from an EMBL/GenBank/DDBJ whole genome shotgun (WGS) entry which is preliminary data.</text>
</comment>
<keyword evidence="2" id="KW-1185">Reference proteome</keyword>
<organism evidence="1 2">
    <name type="scientific">Gossypium australe</name>
    <dbReference type="NCBI Taxonomy" id="47621"/>
    <lineage>
        <taxon>Eukaryota</taxon>
        <taxon>Viridiplantae</taxon>
        <taxon>Streptophyta</taxon>
        <taxon>Embryophyta</taxon>
        <taxon>Tracheophyta</taxon>
        <taxon>Spermatophyta</taxon>
        <taxon>Magnoliopsida</taxon>
        <taxon>eudicotyledons</taxon>
        <taxon>Gunneridae</taxon>
        <taxon>Pentapetalae</taxon>
        <taxon>rosids</taxon>
        <taxon>malvids</taxon>
        <taxon>Malvales</taxon>
        <taxon>Malvaceae</taxon>
        <taxon>Malvoideae</taxon>
        <taxon>Gossypium</taxon>
    </lineage>
</organism>
<sequence>MNYNINEFQIGSDGCLLFKGRMCVSKNSELVQKILYEARIGKMSVHPGSNKMYNDLKRCTGGQE</sequence>
<dbReference type="Proteomes" id="UP000325315">
    <property type="component" value="Unassembled WGS sequence"/>
</dbReference>
<accession>A0A5B6WPB9</accession>
<evidence type="ECO:0000313" key="2">
    <source>
        <dbReference type="Proteomes" id="UP000325315"/>
    </source>
</evidence>
<evidence type="ECO:0000313" key="1">
    <source>
        <dbReference type="EMBL" id="KAA3483096.1"/>
    </source>
</evidence>
<name>A0A5B6WPB9_9ROSI</name>
<proteinExistence type="predicted"/>
<protein>
    <submittedName>
        <fullName evidence="1">Integrase</fullName>
    </submittedName>
</protein>
<gene>
    <name evidence="1" type="ORF">EPI10_005292</name>
</gene>
<dbReference type="EMBL" id="SMMG02000002">
    <property type="protein sequence ID" value="KAA3483096.1"/>
    <property type="molecule type" value="Genomic_DNA"/>
</dbReference>
<reference evidence="2" key="1">
    <citation type="journal article" date="2019" name="Plant Biotechnol. J.">
        <title>Genome sequencing of the Australian wild diploid species Gossypium australe highlights disease resistance and delayed gland morphogenesis.</title>
        <authorList>
            <person name="Cai Y."/>
            <person name="Cai X."/>
            <person name="Wang Q."/>
            <person name="Wang P."/>
            <person name="Zhang Y."/>
            <person name="Cai C."/>
            <person name="Xu Y."/>
            <person name="Wang K."/>
            <person name="Zhou Z."/>
            <person name="Wang C."/>
            <person name="Geng S."/>
            <person name="Li B."/>
            <person name="Dong Q."/>
            <person name="Hou Y."/>
            <person name="Wang H."/>
            <person name="Ai P."/>
            <person name="Liu Z."/>
            <person name="Yi F."/>
            <person name="Sun M."/>
            <person name="An G."/>
            <person name="Cheng J."/>
            <person name="Zhang Y."/>
            <person name="Shi Q."/>
            <person name="Xie Y."/>
            <person name="Shi X."/>
            <person name="Chang Y."/>
            <person name="Huang F."/>
            <person name="Chen Y."/>
            <person name="Hong S."/>
            <person name="Mi L."/>
            <person name="Sun Q."/>
            <person name="Zhang L."/>
            <person name="Zhou B."/>
            <person name="Peng R."/>
            <person name="Zhang X."/>
            <person name="Liu F."/>
        </authorList>
    </citation>
    <scope>NUCLEOTIDE SEQUENCE [LARGE SCALE GENOMIC DNA]</scope>
    <source>
        <strain evidence="2">cv. PA1801</strain>
    </source>
</reference>
<dbReference type="AlphaFoldDB" id="A0A5B6WPB9"/>